<accession>K8XVC3</accession>
<evidence type="ECO:0000313" key="5">
    <source>
        <dbReference type="EMBL" id="EKT84876.2"/>
    </source>
</evidence>
<proteinExistence type="inferred from homology"/>
<dbReference type="InterPro" id="IPR029069">
    <property type="entry name" value="HotDog_dom_sf"/>
</dbReference>
<dbReference type="SUPFAM" id="SSF54637">
    <property type="entry name" value="Thioesterase/thiol ester dehydrase-isomerase"/>
    <property type="match status" value="1"/>
</dbReference>
<comment type="similarity">
    <text evidence="1">Belongs to the acyl coenzyme A hydrolase family.</text>
</comment>
<dbReference type="PANTHER" id="PTHR11049">
    <property type="entry name" value="ACYL COENZYME A THIOESTER HYDROLASE"/>
    <property type="match status" value="1"/>
</dbReference>
<sequence>MFREVLNLMEVFIDRKLEGMELATQHIVMSRDLNQHGFLFGGQMLAWIDEGCAMYVMEKIRYSNIVTVSMADVVFKSPGLLGDIIQIFSKIDKVGNSSITIRNTSVGKSQSRKELKEIIDCKITYVCLDENGRPFPYFKDHFEFRDLK</sequence>
<evidence type="ECO:0000256" key="2">
    <source>
        <dbReference type="ARBA" id="ARBA00022801"/>
    </source>
</evidence>
<dbReference type="InterPro" id="IPR006683">
    <property type="entry name" value="Thioestr_dom"/>
</dbReference>
<dbReference type="STRING" id="758847.LSS_20476"/>
<dbReference type="PANTHER" id="PTHR11049:SF31">
    <property type="entry name" value="HOTDOG ACOT-TYPE DOMAIN-CONTAINING PROTEIN"/>
    <property type="match status" value="1"/>
</dbReference>
<evidence type="ECO:0000313" key="6">
    <source>
        <dbReference type="Proteomes" id="UP000035800"/>
    </source>
</evidence>
<dbReference type="GO" id="GO:0005829">
    <property type="term" value="C:cytosol"/>
    <property type="evidence" value="ECO:0007669"/>
    <property type="project" value="TreeGrafter"/>
</dbReference>
<dbReference type="InterPro" id="IPR040170">
    <property type="entry name" value="Cytosol_ACT"/>
</dbReference>
<dbReference type="KEGG" id="lst:LSS_20476"/>
<organism evidence="5 6">
    <name type="scientific">Leptospira santarosai serovar Shermani str. LT 821</name>
    <dbReference type="NCBI Taxonomy" id="758847"/>
    <lineage>
        <taxon>Bacteria</taxon>
        <taxon>Pseudomonadati</taxon>
        <taxon>Spirochaetota</taxon>
        <taxon>Spirochaetia</taxon>
        <taxon>Leptospirales</taxon>
        <taxon>Leptospiraceae</taxon>
        <taxon>Leptospira</taxon>
    </lineage>
</organism>
<reference evidence="5 6" key="2">
    <citation type="journal article" date="2014" name="Emerg. Microbes Infect.">
        <title>Potential impact on kidney infection: a whole-genome analysis of Leptospira santarosai serovar Shermani.</title>
        <authorList>
            <person name="Chou L.F."/>
            <person name="Chen T.W."/>
            <person name="Ko Y.C."/>
            <person name="Pan M.J."/>
            <person name="Tian Y.C."/>
            <person name="Chiu C.H."/>
            <person name="Tang P."/>
            <person name="Hung C.C."/>
            <person name="Yang C.W."/>
        </authorList>
    </citation>
    <scope>NUCLEOTIDE SEQUENCE</scope>
    <source>
        <strain evidence="5 6">LT 821</strain>
    </source>
</reference>
<dbReference type="CDD" id="cd03442">
    <property type="entry name" value="BFIT_BACH"/>
    <property type="match status" value="1"/>
</dbReference>
<dbReference type="PROSITE" id="PS51770">
    <property type="entry name" value="HOTDOG_ACOT"/>
    <property type="match status" value="1"/>
</dbReference>
<dbReference type="InterPro" id="IPR033120">
    <property type="entry name" value="HOTDOG_ACOT"/>
</dbReference>
<evidence type="ECO:0000256" key="3">
    <source>
        <dbReference type="PROSITE-ProRule" id="PRU01106"/>
    </source>
</evidence>
<dbReference type="GO" id="GO:0052816">
    <property type="term" value="F:long-chain fatty acyl-CoA hydrolase activity"/>
    <property type="evidence" value="ECO:0007669"/>
    <property type="project" value="TreeGrafter"/>
</dbReference>
<protein>
    <submittedName>
        <fullName evidence="5">Acyl-CoA hydrolase</fullName>
    </submittedName>
</protein>
<name>K8XVC3_9LEPT</name>
<dbReference type="Gene3D" id="3.10.129.10">
    <property type="entry name" value="Hotdog Thioesterase"/>
    <property type="match status" value="1"/>
</dbReference>
<dbReference type="Proteomes" id="UP000035800">
    <property type="component" value="Chromosome I"/>
</dbReference>
<dbReference type="GO" id="GO:0006637">
    <property type="term" value="P:acyl-CoA metabolic process"/>
    <property type="evidence" value="ECO:0007669"/>
    <property type="project" value="TreeGrafter"/>
</dbReference>
<dbReference type="AlphaFoldDB" id="K8XVC3"/>
<keyword evidence="2 3" id="KW-0378">Hydrolase</keyword>
<reference evidence="5 6" key="1">
    <citation type="journal article" date="2012" name="Gene">
        <title>Sequence of Leptospira santarosai serovar Shermani genome and prediction of virulence-associated genes.</title>
        <authorList>
            <person name="Chou L.F."/>
            <person name="Chen Y.T."/>
            <person name="Lu C.W."/>
            <person name="Ko Y.C."/>
            <person name="Tang C.Y."/>
            <person name="Pan M.J."/>
            <person name="Tian Y.C."/>
            <person name="Chiu C.H."/>
            <person name="Hung C.C."/>
            <person name="Yang C.W."/>
        </authorList>
    </citation>
    <scope>NUCLEOTIDE SEQUENCE [LARGE SCALE GENOMIC DNA]</scope>
    <source>
        <strain evidence="5">LT 821</strain>
    </source>
</reference>
<evidence type="ECO:0000259" key="4">
    <source>
        <dbReference type="PROSITE" id="PS51770"/>
    </source>
</evidence>
<gene>
    <name evidence="5" type="ORF">LSS_20476</name>
</gene>
<dbReference type="EMBL" id="CP006694">
    <property type="protein sequence ID" value="EKT84876.2"/>
    <property type="molecule type" value="Genomic_DNA"/>
</dbReference>
<evidence type="ECO:0000256" key="1">
    <source>
        <dbReference type="ARBA" id="ARBA00010458"/>
    </source>
</evidence>
<dbReference type="Pfam" id="PF03061">
    <property type="entry name" value="4HBT"/>
    <property type="match status" value="1"/>
</dbReference>
<feature type="domain" description="HotDog ACOT-type" evidence="4">
    <location>
        <begin position="18"/>
        <end position="131"/>
    </location>
</feature>
<dbReference type="GO" id="GO:0009062">
    <property type="term" value="P:fatty acid catabolic process"/>
    <property type="evidence" value="ECO:0007669"/>
    <property type="project" value="TreeGrafter"/>
</dbReference>